<feature type="region of interest" description="Disordered" evidence="1">
    <location>
        <begin position="370"/>
        <end position="401"/>
    </location>
</feature>
<evidence type="ECO:0000256" key="1">
    <source>
        <dbReference type="SAM" id="MobiDB-lite"/>
    </source>
</evidence>
<dbReference type="Gene3D" id="1.25.40.10">
    <property type="entry name" value="Tetratricopeptide repeat domain"/>
    <property type="match status" value="1"/>
</dbReference>
<evidence type="ECO:0008006" key="4">
    <source>
        <dbReference type="Google" id="ProtNLM"/>
    </source>
</evidence>
<sequence length="797" mass="91941">MTTPLRVRFQAQRNLRRLFENLVQLRKDRPSTLTEIPIPGTTTQPKKKSKVQRSQTLKDPPLPVIPNLARPLVLTQSLNAAPAVEQKIRKWESVEELQNAVLDEGDSGGGVDVRIFEQTVRGQVDMIDRRRLEEFTPTEVYVLKRLERALLLLERNPVLLKKEIFYWLGRTKNTPWVLRVLTEYAWRTIWALETDEIPTSRSKLIGDLMTSTAIPLSEDQEIAYIGGLFWNDARSQAMERWRNRIRLSPNSVSRKFWNLGVRLLALDLNPEAAYYTIQRMQEYLVPIDYRDYIPVVMAYNHIGQPIKARETYKKMKRCAKVNGDMVKTKVYDDISMSFLDAGEMEVGLSVYKEMMFTGNKILEKIHDDAMAEKEEASENSNKPLEDIQEEVEEGEEPSPADLSLEDLKKLPYEKWDQYFIEGWMQSLLRMGRSDLVYILITSDLPKRGFATDSVHFNWVIKGFLAEGNIEMAEYVAEAMIQETIKKRSSSPSPEEKDREEEHGERLITPPKATLHTFSQLILHFSRAQRIDRVAFYSNLLSQTPLQTNSYIYNHILYSLYRLHSHERFDSAFSSMLSEPTLHPDAETWQIVWAAHRRRLTLLRNSPRTHHRYLFNEMVRTLLPPLSQQQRRLVQAFWPKLVKCFVIVQDFDGLLVALHAGVKLWSVELDSTVLREVTVGVLKSRRRYVPDSAGGVVRTVVGKETVDASAWYLIKRGVKIMKRKRGAAVAVRRVVGGKVVGGKARRKKKKLFEGNLSSVSELLTMELLARPGYASDGFLEKLREAKRELGVEGLVIEW</sequence>
<feature type="region of interest" description="Disordered" evidence="1">
    <location>
        <begin position="485"/>
        <end position="506"/>
    </location>
</feature>
<name>A0A3N4JUW9_9PEZI</name>
<dbReference type="Proteomes" id="UP000276215">
    <property type="component" value="Unassembled WGS sequence"/>
</dbReference>
<dbReference type="PANTHER" id="PTHR47939">
    <property type="entry name" value="MEMBRANE-ASSOCIATED SALT-INDUCIBLE PROTEIN-LIKE"/>
    <property type="match status" value="1"/>
</dbReference>
<evidence type="ECO:0000313" key="3">
    <source>
        <dbReference type="Proteomes" id="UP000276215"/>
    </source>
</evidence>
<feature type="region of interest" description="Disordered" evidence="1">
    <location>
        <begin position="31"/>
        <end position="60"/>
    </location>
</feature>
<dbReference type="InterPro" id="IPR011990">
    <property type="entry name" value="TPR-like_helical_dom_sf"/>
</dbReference>
<dbReference type="InterPro" id="IPR050667">
    <property type="entry name" value="PPR-containing_protein"/>
</dbReference>
<proteinExistence type="predicted"/>
<gene>
    <name evidence="2" type="ORF">L873DRAFT_1804586</name>
</gene>
<feature type="compositionally biased region" description="Acidic residues" evidence="1">
    <location>
        <begin position="386"/>
        <end position="398"/>
    </location>
</feature>
<feature type="compositionally biased region" description="Basic and acidic residues" evidence="1">
    <location>
        <begin position="493"/>
        <end position="505"/>
    </location>
</feature>
<reference evidence="2 3" key="1">
    <citation type="journal article" date="2018" name="Nat. Ecol. Evol.">
        <title>Pezizomycetes genomes reveal the molecular basis of ectomycorrhizal truffle lifestyle.</title>
        <authorList>
            <person name="Murat C."/>
            <person name="Payen T."/>
            <person name="Noel B."/>
            <person name="Kuo A."/>
            <person name="Morin E."/>
            <person name="Chen J."/>
            <person name="Kohler A."/>
            <person name="Krizsan K."/>
            <person name="Balestrini R."/>
            <person name="Da Silva C."/>
            <person name="Montanini B."/>
            <person name="Hainaut M."/>
            <person name="Levati E."/>
            <person name="Barry K.W."/>
            <person name="Belfiori B."/>
            <person name="Cichocki N."/>
            <person name="Clum A."/>
            <person name="Dockter R.B."/>
            <person name="Fauchery L."/>
            <person name="Guy J."/>
            <person name="Iotti M."/>
            <person name="Le Tacon F."/>
            <person name="Lindquist E.A."/>
            <person name="Lipzen A."/>
            <person name="Malagnac F."/>
            <person name="Mello A."/>
            <person name="Molinier V."/>
            <person name="Miyauchi S."/>
            <person name="Poulain J."/>
            <person name="Riccioni C."/>
            <person name="Rubini A."/>
            <person name="Sitrit Y."/>
            <person name="Splivallo R."/>
            <person name="Traeger S."/>
            <person name="Wang M."/>
            <person name="Zifcakova L."/>
            <person name="Wipf D."/>
            <person name="Zambonelli A."/>
            <person name="Paolocci F."/>
            <person name="Nowrousian M."/>
            <person name="Ottonello S."/>
            <person name="Baldrian P."/>
            <person name="Spatafora J.W."/>
            <person name="Henrissat B."/>
            <person name="Nagy L.G."/>
            <person name="Aury J.M."/>
            <person name="Wincker P."/>
            <person name="Grigoriev I.V."/>
            <person name="Bonfante P."/>
            <person name="Martin F.M."/>
        </authorList>
    </citation>
    <scope>NUCLEOTIDE SEQUENCE [LARGE SCALE GENOMIC DNA]</scope>
    <source>
        <strain evidence="2 3">120613-1</strain>
    </source>
</reference>
<organism evidence="2 3">
    <name type="scientific">Choiromyces venosus 120613-1</name>
    <dbReference type="NCBI Taxonomy" id="1336337"/>
    <lineage>
        <taxon>Eukaryota</taxon>
        <taxon>Fungi</taxon>
        <taxon>Dikarya</taxon>
        <taxon>Ascomycota</taxon>
        <taxon>Pezizomycotina</taxon>
        <taxon>Pezizomycetes</taxon>
        <taxon>Pezizales</taxon>
        <taxon>Tuberaceae</taxon>
        <taxon>Choiromyces</taxon>
    </lineage>
</organism>
<accession>A0A3N4JUW9</accession>
<dbReference type="AlphaFoldDB" id="A0A3N4JUW9"/>
<dbReference type="EMBL" id="ML120377">
    <property type="protein sequence ID" value="RPB00829.1"/>
    <property type="molecule type" value="Genomic_DNA"/>
</dbReference>
<dbReference type="PANTHER" id="PTHR47939:SF5">
    <property type="entry name" value="PENTACOTRIPEPTIDE-REPEAT REGION OF PRORP DOMAIN-CONTAINING PROTEIN"/>
    <property type="match status" value="1"/>
</dbReference>
<keyword evidence="3" id="KW-1185">Reference proteome</keyword>
<evidence type="ECO:0000313" key="2">
    <source>
        <dbReference type="EMBL" id="RPB00829.1"/>
    </source>
</evidence>
<protein>
    <recommendedName>
        <fullName evidence="4">TPR-like protein</fullName>
    </recommendedName>
</protein>
<dbReference type="OrthoDB" id="185373at2759"/>